<keyword evidence="2" id="KW-1185">Reference proteome</keyword>
<dbReference type="AlphaFoldDB" id="A0AAV1K1B5"/>
<reference evidence="1 2" key="1">
    <citation type="submission" date="2023-11" db="EMBL/GenBank/DDBJ databases">
        <authorList>
            <person name="Okamura Y."/>
        </authorList>
    </citation>
    <scope>NUCLEOTIDE SEQUENCE [LARGE SCALE GENOMIC DNA]</scope>
</reference>
<sequence length="225" mass="25698">MVKGAGTAFKKPLIVTDAKLSTSVPMLHVDDVVYPFFQGAVPGTFFWRPRLGLDLAVPTTEPDAQVALPTRGNIRDGLVVLVDGYQVGMTVVAFSAGVSGAKPYPHLNPISAYFYTNAYRWGLRHLSLIPFWIGGSGGHYCDTHKVWRRRFYYMDEFMPDWLRKVFPYVDAKEWKQEELEFRRFKKYAEPAFGKHYRFPTKIFNNWLSQETKETVDEPDSSGSGI</sequence>
<evidence type="ECO:0000313" key="2">
    <source>
        <dbReference type="Proteomes" id="UP001497472"/>
    </source>
</evidence>
<name>A0AAV1K1B5_9NEOP</name>
<comment type="caution">
    <text evidence="1">The sequence shown here is derived from an EMBL/GenBank/DDBJ whole genome shotgun (WGS) entry which is preliminary data.</text>
</comment>
<dbReference type="EMBL" id="CAVLEF010000279">
    <property type="protein sequence ID" value="CAK1554914.1"/>
    <property type="molecule type" value="Genomic_DNA"/>
</dbReference>
<protein>
    <submittedName>
        <fullName evidence="1">Uncharacterized protein</fullName>
    </submittedName>
</protein>
<dbReference type="Proteomes" id="UP001497472">
    <property type="component" value="Unassembled WGS sequence"/>
</dbReference>
<proteinExistence type="predicted"/>
<gene>
    <name evidence="1" type="ORF">LNINA_LOCUS13768</name>
</gene>
<evidence type="ECO:0000313" key="1">
    <source>
        <dbReference type="EMBL" id="CAK1554914.1"/>
    </source>
</evidence>
<accession>A0AAV1K1B5</accession>
<organism evidence="1 2">
    <name type="scientific">Leptosia nina</name>
    <dbReference type="NCBI Taxonomy" id="320188"/>
    <lineage>
        <taxon>Eukaryota</taxon>
        <taxon>Metazoa</taxon>
        <taxon>Ecdysozoa</taxon>
        <taxon>Arthropoda</taxon>
        <taxon>Hexapoda</taxon>
        <taxon>Insecta</taxon>
        <taxon>Pterygota</taxon>
        <taxon>Neoptera</taxon>
        <taxon>Endopterygota</taxon>
        <taxon>Lepidoptera</taxon>
        <taxon>Glossata</taxon>
        <taxon>Ditrysia</taxon>
        <taxon>Papilionoidea</taxon>
        <taxon>Pieridae</taxon>
        <taxon>Pierinae</taxon>
        <taxon>Leptosia</taxon>
    </lineage>
</organism>